<dbReference type="HOGENOM" id="CLU_2033595_0_0_5"/>
<reference evidence="3" key="1">
    <citation type="journal article" date="2009" name="PLoS ONE">
        <title>Methylobacterium genome sequences: a reference blueprint to investigate microbial metabolism of C1 compounds from natural and industrial sources.</title>
        <authorList>
            <person name="Vuilleumier S."/>
            <person name="Chistoserdova L."/>
            <person name="Lee M.-C."/>
            <person name="Bringel F."/>
            <person name="Lajus A."/>
            <person name="Zhou Y."/>
            <person name="Gourion B."/>
            <person name="Barbe V."/>
            <person name="Chang J."/>
            <person name="Cruveiller S."/>
            <person name="Dossat C."/>
            <person name="Gillett W."/>
            <person name="Gruffaz C."/>
            <person name="Haugen E."/>
            <person name="Hourcade E."/>
            <person name="Levy R."/>
            <person name="Mangenot S."/>
            <person name="Muller E."/>
            <person name="Nadalig T."/>
            <person name="Pagni M."/>
            <person name="Penny C."/>
            <person name="Peyraud R."/>
            <person name="Robinson D.G."/>
            <person name="Roche D."/>
            <person name="Rouy Z."/>
            <person name="Saenampechek C."/>
            <person name="Salvignol G."/>
            <person name="Vallenet D."/>
            <person name="Wu Z."/>
            <person name="Marx C.J."/>
            <person name="Vorholt J.A."/>
            <person name="Olson M.V."/>
            <person name="Kaul R."/>
            <person name="Weissenbach J."/>
            <person name="Medigue C."/>
            <person name="Lidstrom M.E."/>
        </authorList>
    </citation>
    <scope>NUCLEOTIDE SEQUENCE [LARGE SCALE GENOMIC DNA]</scope>
    <source>
        <strain evidence="3">DSM 6343 / CIP 106787 / DM4</strain>
    </source>
</reference>
<accession>C7CEN3</accession>
<dbReference type="Proteomes" id="UP000008070">
    <property type="component" value="Chromosome"/>
</dbReference>
<organism evidence="2 3">
    <name type="scientific">Methylorubrum extorquens (strain DSM 6343 / CIP 106787 / DM4)</name>
    <name type="common">Methylobacterium extorquens</name>
    <dbReference type="NCBI Taxonomy" id="661410"/>
    <lineage>
        <taxon>Bacteria</taxon>
        <taxon>Pseudomonadati</taxon>
        <taxon>Pseudomonadota</taxon>
        <taxon>Alphaproteobacteria</taxon>
        <taxon>Hyphomicrobiales</taxon>
        <taxon>Methylobacteriaceae</taxon>
        <taxon>Methylorubrum</taxon>
    </lineage>
</organism>
<dbReference type="KEGG" id="mdi:METDI4355"/>
<dbReference type="EMBL" id="FP103042">
    <property type="protein sequence ID" value="CAX25985.1"/>
    <property type="molecule type" value="Genomic_DNA"/>
</dbReference>
<feature type="compositionally biased region" description="Polar residues" evidence="1">
    <location>
        <begin position="90"/>
        <end position="105"/>
    </location>
</feature>
<name>C7CEN3_METED</name>
<protein>
    <submittedName>
        <fullName evidence="2">Excisionase</fullName>
    </submittedName>
</protein>
<evidence type="ECO:0000313" key="3">
    <source>
        <dbReference type="Proteomes" id="UP000008070"/>
    </source>
</evidence>
<sequence>MSRSIGSIDPTRITQTSPLRLEVAASLAYPDGSMTANGLRTEAARGNLRIEKTAGRFYTTLADIERMRERCRVQESAHAYGSAPSAFATGRSSQTRPGSFSTEESISPRDALMAKLRSPNSGSQSTSRRSTSRSAS</sequence>
<evidence type="ECO:0000256" key="1">
    <source>
        <dbReference type="SAM" id="MobiDB-lite"/>
    </source>
</evidence>
<proteinExistence type="predicted"/>
<dbReference type="AlphaFoldDB" id="C7CEN3"/>
<evidence type="ECO:0000313" key="2">
    <source>
        <dbReference type="EMBL" id="CAX25985.1"/>
    </source>
</evidence>
<feature type="compositionally biased region" description="Low complexity" evidence="1">
    <location>
        <begin position="117"/>
        <end position="136"/>
    </location>
</feature>
<feature type="region of interest" description="Disordered" evidence="1">
    <location>
        <begin position="75"/>
        <end position="136"/>
    </location>
</feature>
<gene>
    <name evidence="2" type="ORF">METD_I4355</name>
</gene>